<evidence type="ECO:0000256" key="1">
    <source>
        <dbReference type="ARBA" id="ARBA00022679"/>
    </source>
</evidence>
<organism evidence="2 3">
    <name type="scientific">Shimia haliotis</name>
    <dbReference type="NCBI Taxonomy" id="1280847"/>
    <lineage>
        <taxon>Bacteria</taxon>
        <taxon>Pseudomonadati</taxon>
        <taxon>Pseudomonadota</taxon>
        <taxon>Alphaproteobacteria</taxon>
        <taxon>Rhodobacterales</taxon>
        <taxon>Roseobacteraceae</taxon>
    </lineage>
</organism>
<dbReference type="InterPro" id="IPR037359">
    <property type="entry name" value="NST/OST"/>
</dbReference>
<dbReference type="GO" id="GO:0008146">
    <property type="term" value="F:sulfotransferase activity"/>
    <property type="evidence" value="ECO:0007669"/>
    <property type="project" value="InterPro"/>
</dbReference>
<proteinExistence type="predicted"/>
<protein>
    <submittedName>
        <fullName evidence="2">Sulfotransferase family protein</fullName>
    </submittedName>
</protein>
<dbReference type="SUPFAM" id="SSF52540">
    <property type="entry name" value="P-loop containing nucleoside triphosphate hydrolases"/>
    <property type="match status" value="1"/>
</dbReference>
<dbReference type="STRING" id="1280847.SAMN04488036_101303"/>
<sequence length="306" mass="35018">MPDTPTWFFCIGAQKAGTTWLYDYCAKHPEIHVPSVKEVHYFNVLHDPKQTGFAKNRRRSLDAAESRPLGALMANTFRTKQPGDDGSKKALRALVAMHEDSSQNHSAYQQLVTAGRKDEPVVADITPCYSVLKQAAFADMASLPGKPKFLFIMRDPIERTWSAIKMHRQFLKSQKQIERTEMELVDLLVDGRQSHIMQRSMYQRTLHNLRCAVPDDQVLVLFYEDLFTDASMKRLCDFLGVSFVSGDYAARIRKGKAETIPTEAFDKLATLFRKVYEKVAENYRDRLPANWHTDLVLEQQSLRAVS</sequence>
<dbReference type="InterPro" id="IPR027417">
    <property type="entry name" value="P-loop_NTPase"/>
</dbReference>
<dbReference type="PANTHER" id="PTHR10605:SF56">
    <property type="entry name" value="BIFUNCTIONAL HEPARAN SULFATE N-DEACETYLASE_N-SULFOTRANSFERASE"/>
    <property type="match status" value="1"/>
</dbReference>
<reference evidence="3" key="1">
    <citation type="submission" date="2016-10" db="EMBL/GenBank/DDBJ databases">
        <authorList>
            <person name="Varghese N."/>
            <person name="Submissions S."/>
        </authorList>
    </citation>
    <scope>NUCLEOTIDE SEQUENCE [LARGE SCALE GENOMIC DNA]</scope>
    <source>
        <strain evidence="3">DSM 28453</strain>
    </source>
</reference>
<dbReference type="Gene3D" id="3.40.50.300">
    <property type="entry name" value="P-loop containing nucleotide triphosphate hydrolases"/>
    <property type="match status" value="1"/>
</dbReference>
<dbReference type="PANTHER" id="PTHR10605">
    <property type="entry name" value="HEPARAN SULFATE SULFOTRANSFERASE"/>
    <property type="match status" value="1"/>
</dbReference>
<gene>
    <name evidence="2" type="ORF">SAMN04488036_101303</name>
</gene>
<dbReference type="EMBL" id="FOSZ01000001">
    <property type="protein sequence ID" value="SFK54135.1"/>
    <property type="molecule type" value="Genomic_DNA"/>
</dbReference>
<dbReference type="RefSeq" id="WP_170846647.1">
    <property type="nucleotide sequence ID" value="NZ_FOSZ01000001.1"/>
</dbReference>
<evidence type="ECO:0000313" key="3">
    <source>
        <dbReference type="Proteomes" id="UP000198851"/>
    </source>
</evidence>
<keyword evidence="1 2" id="KW-0808">Transferase</keyword>
<name>A0A1I4ACK5_9RHOB</name>
<dbReference type="AlphaFoldDB" id="A0A1I4ACK5"/>
<keyword evidence="3" id="KW-1185">Reference proteome</keyword>
<dbReference type="Proteomes" id="UP000198851">
    <property type="component" value="Unassembled WGS sequence"/>
</dbReference>
<dbReference type="Pfam" id="PF13469">
    <property type="entry name" value="Sulfotransfer_3"/>
    <property type="match status" value="1"/>
</dbReference>
<accession>A0A1I4ACK5</accession>
<evidence type="ECO:0000313" key="2">
    <source>
        <dbReference type="EMBL" id="SFK54135.1"/>
    </source>
</evidence>